<dbReference type="PANTHER" id="PTHR13906">
    <property type="entry name" value="PORCUPINE"/>
    <property type="match status" value="1"/>
</dbReference>
<evidence type="ECO:0000256" key="9">
    <source>
        <dbReference type="ARBA" id="ARBA00023098"/>
    </source>
</evidence>
<evidence type="ECO:0000256" key="10">
    <source>
        <dbReference type="ARBA" id="ARBA00023136"/>
    </source>
</evidence>
<keyword evidence="6 18" id="KW-0812">Transmembrane</keyword>
<comment type="pathway">
    <text evidence="14">Phospholipid metabolism.</text>
</comment>
<dbReference type="Proteomes" id="UP000193560">
    <property type="component" value="Unassembled WGS sequence"/>
</dbReference>
<dbReference type="GO" id="GO:0005783">
    <property type="term" value="C:endoplasmic reticulum"/>
    <property type="evidence" value="ECO:0007669"/>
    <property type="project" value="UniProtKB-SubCell"/>
</dbReference>
<evidence type="ECO:0000256" key="12">
    <source>
        <dbReference type="ARBA" id="ARBA00023264"/>
    </source>
</evidence>
<evidence type="ECO:0000256" key="17">
    <source>
        <dbReference type="ARBA" id="ARBA00039721"/>
    </source>
</evidence>
<evidence type="ECO:0000256" key="2">
    <source>
        <dbReference type="ARBA" id="ARBA00004240"/>
    </source>
</evidence>
<reference evidence="19 20" key="1">
    <citation type="submission" date="2016-07" db="EMBL/GenBank/DDBJ databases">
        <title>Pervasive Adenine N6-methylation of Active Genes in Fungi.</title>
        <authorList>
            <consortium name="DOE Joint Genome Institute"/>
            <person name="Mondo S.J."/>
            <person name="Dannebaum R.O."/>
            <person name="Kuo R.C."/>
            <person name="Labutti K."/>
            <person name="Haridas S."/>
            <person name="Kuo A."/>
            <person name="Salamov A."/>
            <person name="Ahrendt S.R."/>
            <person name="Lipzen A."/>
            <person name="Sullivan W."/>
            <person name="Andreopoulos W.B."/>
            <person name="Clum A."/>
            <person name="Lindquist E."/>
            <person name="Daum C."/>
            <person name="Ramamoorthy G.K."/>
            <person name="Gryganskyi A."/>
            <person name="Culley D."/>
            <person name="Magnuson J.K."/>
            <person name="James T.Y."/>
            <person name="O'Malley M.A."/>
            <person name="Stajich J.E."/>
            <person name="Spatafora J.W."/>
            <person name="Visel A."/>
            <person name="Grigoriev I.V."/>
        </authorList>
    </citation>
    <scope>NUCLEOTIDE SEQUENCE [LARGE SCALE GENOMIC DNA]</scope>
    <source>
        <strain evidence="19 20">NRRL 1336</strain>
    </source>
</reference>
<protein>
    <recommendedName>
        <fullName evidence="17">Lysophospholipid acyltransferase 5</fullName>
        <ecNumber evidence="15">2.3.1.23</ecNumber>
        <ecNumber evidence="16">2.3.1.n6</ecNumber>
    </recommendedName>
</protein>
<sequence>MDSNHRLLTYPISYLVYTLKGTHNSTAILLLTTSLTYVPAYWYNHYYSKHRQVKATLPTSDDLNAFIVYSGLALSLCSNGLWVFASLFLVALTYAMCYLFGESPQHRATAGYLAWIVHGVYLLRVYYSSTYNNYDIAWTMPQCMVCLRLMGLTFDYMNTDDDTTSISQRPKPMVDTRLYTLPSISQWFGYCFFPAPFLVGPQFSFNLYHRWIKNPPFSGIDVTDWDEAYKGQWRYLIRCVLLAAAFFSLQQVFGAAYEPSHLLSKEYQQFSFLHRSLVLLITGKFIYNKYIGIWLLSEGAYVLYGVTYGGEDADGHPLFGCFTNVQPWKYLTAITINDVIESFNININVWVDYYVFKQSRWFIQNEAICQSLSLMLLTVWRGCLHLNDVITFFLIFYYTRCETAIKRRLSSITVCPYVWTAYKSVYFIGHLMIPLILVLDRLIPRKHVPIKNRNQKIA</sequence>
<dbReference type="PANTHER" id="PTHR13906:SF14">
    <property type="entry name" value="LYSOPHOSPHOLIPID ACYLTRANSFERASE 5"/>
    <property type="match status" value="1"/>
</dbReference>
<feature type="transmembrane region" description="Helical" evidence="18">
    <location>
        <begin position="419"/>
        <end position="439"/>
    </location>
</feature>
<keyword evidence="13 19" id="KW-0012">Acyltransferase</keyword>
<evidence type="ECO:0000313" key="20">
    <source>
        <dbReference type="Proteomes" id="UP000193560"/>
    </source>
</evidence>
<dbReference type="GO" id="GO:0016020">
    <property type="term" value="C:membrane"/>
    <property type="evidence" value="ECO:0007669"/>
    <property type="project" value="UniProtKB-SubCell"/>
</dbReference>
<feature type="transmembrane region" description="Helical" evidence="18">
    <location>
        <begin position="108"/>
        <end position="127"/>
    </location>
</feature>
<dbReference type="InterPro" id="IPR004299">
    <property type="entry name" value="MBOAT_fam"/>
</dbReference>
<keyword evidence="8 18" id="KW-1133">Transmembrane helix</keyword>
<keyword evidence="20" id="KW-1185">Reference proteome</keyword>
<evidence type="ECO:0000256" key="8">
    <source>
        <dbReference type="ARBA" id="ARBA00022989"/>
    </source>
</evidence>
<evidence type="ECO:0000256" key="15">
    <source>
        <dbReference type="ARBA" id="ARBA00026120"/>
    </source>
</evidence>
<dbReference type="AlphaFoldDB" id="A0A1X2IMJ8"/>
<evidence type="ECO:0000256" key="14">
    <source>
        <dbReference type="ARBA" id="ARBA00025707"/>
    </source>
</evidence>
<dbReference type="Pfam" id="PF03062">
    <property type="entry name" value="MBOAT"/>
    <property type="match status" value="1"/>
</dbReference>
<evidence type="ECO:0000256" key="11">
    <source>
        <dbReference type="ARBA" id="ARBA00023209"/>
    </source>
</evidence>
<dbReference type="GO" id="GO:0047184">
    <property type="term" value="F:1-acylglycerophosphocholine O-acyltransferase activity"/>
    <property type="evidence" value="ECO:0007669"/>
    <property type="project" value="UniProtKB-EC"/>
</dbReference>
<evidence type="ECO:0000256" key="7">
    <source>
        <dbReference type="ARBA" id="ARBA00022824"/>
    </source>
</evidence>
<organism evidence="19 20">
    <name type="scientific">Absidia repens</name>
    <dbReference type="NCBI Taxonomy" id="90262"/>
    <lineage>
        <taxon>Eukaryota</taxon>
        <taxon>Fungi</taxon>
        <taxon>Fungi incertae sedis</taxon>
        <taxon>Mucoromycota</taxon>
        <taxon>Mucoromycotina</taxon>
        <taxon>Mucoromycetes</taxon>
        <taxon>Mucorales</taxon>
        <taxon>Cunninghamellaceae</taxon>
        <taxon>Absidia</taxon>
    </lineage>
</organism>
<evidence type="ECO:0000256" key="6">
    <source>
        <dbReference type="ARBA" id="ARBA00022692"/>
    </source>
</evidence>
<keyword evidence="11" id="KW-0594">Phospholipid biosynthesis</keyword>
<dbReference type="EC" id="2.3.1.23" evidence="15"/>
<keyword evidence="12" id="KW-1208">Phospholipid metabolism</keyword>
<keyword evidence="10 18" id="KW-0472">Membrane</keyword>
<keyword evidence="4" id="KW-0444">Lipid biosynthesis</keyword>
<evidence type="ECO:0000256" key="16">
    <source>
        <dbReference type="ARBA" id="ARBA00038923"/>
    </source>
</evidence>
<keyword evidence="9" id="KW-0443">Lipid metabolism</keyword>
<evidence type="ECO:0000313" key="19">
    <source>
        <dbReference type="EMBL" id="ORZ19006.1"/>
    </source>
</evidence>
<gene>
    <name evidence="19" type="ORF">BCR42DRAFT_412035</name>
</gene>
<name>A0A1X2IMJ8_9FUNG</name>
<evidence type="ECO:0000256" key="13">
    <source>
        <dbReference type="ARBA" id="ARBA00023315"/>
    </source>
</evidence>
<comment type="caution">
    <text evidence="19">The sequence shown here is derived from an EMBL/GenBank/DDBJ whole genome shotgun (WGS) entry which is preliminary data.</text>
</comment>
<keyword evidence="7" id="KW-0256">Endoplasmic reticulum</keyword>
<comment type="pathway">
    <text evidence="3">Lipid metabolism.</text>
</comment>
<dbReference type="EC" id="2.3.1.n6" evidence="16"/>
<keyword evidence="5 19" id="KW-0808">Transferase</keyword>
<evidence type="ECO:0000256" key="3">
    <source>
        <dbReference type="ARBA" id="ARBA00005189"/>
    </source>
</evidence>
<feature type="transmembrane region" description="Helical" evidence="18">
    <location>
        <begin position="269"/>
        <end position="287"/>
    </location>
</feature>
<comment type="subcellular location">
    <subcellularLocation>
        <location evidence="2">Endoplasmic reticulum</location>
    </subcellularLocation>
    <subcellularLocation>
        <location evidence="1">Membrane</location>
        <topology evidence="1">Multi-pass membrane protein</topology>
    </subcellularLocation>
</comment>
<feature type="transmembrane region" description="Helical" evidence="18">
    <location>
        <begin position="235"/>
        <end position="257"/>
    </location>
</feature>
<dbReference type="OrthoDB" id="286734at2759"/>
<dbReference type="EMBL" id="MCGE01000008">
    <property type="protein sequence ID" value="ORZ19006.1"/>
    <property type="molecule type" value="Genomic_DNA"/>
</dbReference>
<evidence type="ECO:0000256" key="18">
    <source>
        <dbReference type="SAM" id="Phobius"/>
    </source>
</evidence>
<feature type="transmembrane region" description="Helical" evidence="18">
    <location>
        <begin position="379"/>
        <end position="399"/>
    </location>
</feature>
<dbReference type="InterPro" id="IPR049941">
    <property type="entry name" value="LPLAT_7/PORCN-like"/>
</dbReference>
<dbReference type="GO" id="GO:0071617">
    <property type="term" value="F:lysophospholipid acyltransferase activity"/>
    <property type="evidence" value="ECO:0007669"/>
    <property type="project" value="TreeGrafter"/>
</dbReference>
<dbReference type="GO" id="GO:0030258">
    <property type="term" value="P:lipid modification"/>
    <property type="evidence" value="ECO:0007669"/>
    <property type="project" value="TreeGrafter"/>
</dbReference>
<evidence type="ECO:0000256" key="1">
    <source>
        <dbReference type="ARBA" id="ARBA00004141"/>
    </source>
</evidence>
<dbReference type="STRING" id="90262.A0A1X2IMJ8"/>
<dbReference type="GO" id="GO:0006656">
    <property type="term" value="P:phosphatidylcholine biosynthetic process"/>
    <property type="evidence" value="ECO:0007669"/>
    <property type="project" value="TreeGrafter"/>
</dbReference>
<evidence type="ECO:0000256" key="4">
    <source>
        <dbReference type="ARBA" id="ARBA00022516"/>
    </source>
</evidence>
<feature type="transmembrane region" description="Helical" evidence="18">
    <location>
        <begin position="187"/>
        <end position="208"/>
    </location>
</feature>
<evidence type="ECO:0000256" key="5">
    <source>
        <dbReference type="ARBA" id="ARBA00022679"/>
    </source>
</evidence>
<proteinExistence type="predicted"/>
<feature type="transmembrane region" description="Helical" evidence="18">
    <location>
        <begin position="81"/>
        <end position="101"/>
    </location>
</feature>
<accession>A0A1X2IMJ8</accession>